<evidence type="ECO:0000313" key="2">
    <source>
        <dbReference type="EMBL" id="TKW06294.1"/>
    </source>
</evidence>
<gene>
    <name evidence="2" type="ORF">SEVIR_7G233500v2</name>
</gene>
<dbReference type="Proteomes" id="UP000298652">
    <property type="component" value="Chromosome 7"/>
</dbReference>
<dbReference type="AlphaFoldDB" id="A0A4U6TXG9"/>
<dbReference type="Pfam" id="PF03372">
    <property type="entry name" value="Exo_endo_phos"/>
    <property type="match status" value="1"/>
</dbReference>
<proteinExistence type="predicted"/>
<dbReference type="EMBL" id="CM016558">
    <property type="protein sequence ID" value="TKW06294.1"/>
    <property type="molecule type" value="Genomic_DNA"/>
</dbReference>
<feature type="domain" description="Endonuclease/exonuclease/phosphatase" evidence="1">
    <location>
        <begin position="10"/>
        <end position="85"/>
    </location>
</feature>
<dbReference type="Gramene" id="TKW06294">
    <property type="protein sequence ID" value="TKW06294"/>
    <property type="gene ID" value="SEVIR_7G233500v2"/>
</dbReference>
<dbReference type="InterPro" id="IPR036691">
    <property type="entry name" value="Endo/exonu/phosph_ase_sf"/>
</dbReference>
<dbReference type="Gene3D" id="3.60.10.10">
    <property type="entry name" value="Endonuclease/exonuclease/phosphatase"/>
    <property type="match status" value="1"/>
</dbReference>
<evidence type="ECO:0000259" key="1">
    <source>
        <dbReference type="Pfam" id="PF03372"/>
    </source>
</evidence>
<protein>
    <recommendedName>
        <fullName evidence="1">Endonuclease/exonuclease/phosphatase domain-containing protein</fullName>
    </recommendedName>
</protein>
<dbReference type="SUPFAM" id="SSF56219">
    <property type="entry name" value="DNase I-like"/>
    <property type="match status" value="1"/>
</dbReference>
<organism evidence="2 3">
    <name type="scientific">Setaria viridis</name>
    <name type="common">Green bristlegrass</name>
    <name type="synonym">Setaria italica subsp. viridis</name>
    <dbReference type="NCBI Taxonomy" id="4556"/>
    <lineage>
        <taxon>Eukaryota</taxon>
        <taxon>Viridiplantae</taxon>
        <taxon>Streptophyta</taxon>
        <taxon>Embryophyta</taxon>
        <taxon>Tracheophyta</taxon>
        <taxon>Spermatophyta</taxon>
        <taxon>Magnoliopsida</taxon>
        <taxon>Liliopsida</taxon>
        <taxon>Poales</taxon>
        <taxon>Poaceae</taxon>
        <taxon>PACMAD clade</taxon>
        <taxon>Panicoideae</taxon>
        <taxon>Panicodae</taxon>
        <taxon>Paniceae</taxon>
        <taxon>Cenchrinae</taxon>
        <taxon>Setaria</taxon>
    </lineage>
</organism>
<evidence type="ECO:0000313" key="3">
    <source>
        <dbReference type="Proteomes" id="UP000298652"/>
    </source>
</evidence>
<sequence length="90" mass="10174">MTSCNLEILCWNVRGPNQRARRDTVRETINGTSCHIACLQETKLNEIDRYTATYLGGYRLDEYVFKPAGGLSSTKGGMMLLWNSNQVGQR</sequence>
<reference evidence="2" key="1">
    <citation type="submission" date="2019-03" db="EMBL/GenBank/DDBJ databases">
        <title>WGS assembly of Setaria viridis.</title>
        <authorList>
            <person name="Huang P."/>
            <person name="Jenkins J."/>
            <person name="Grimwood J."/>
            <person name="Barry K."/>
            <person name="Healey A."/>
            <person name="Mamidi S."/>
            <person name="Sreedasyam A."/>
            <person name="Shu S."/>
            <person name="Feldman M."/>
            <person name="Wu J."/>
            <person name="Yu Y."/>
            <person name="Chen C."/>
            <person name="Johnson J."/>
            <person name="Rokhsar D."/>
            <person name="Baxter I."/>
            <person name="Schmutz J."/>
            <person name="Brutnell T."/>
            <person name="Kellogg E."/>
        </authorList>
    </citation>
    <scope>NUCLEOTIDE SEQUENCE [LARGE SCALE GENOMIC DNA]</scope>
</reference>
<dbReference type="OMA" id="NLEILCW"/>
<dbReference type="InterPro" id="IPR005135">
    <property type="entry name" value="Endo/exonuclease/phosphatase"/>
</dbReference>
<accession>A0A4U6TXG9</accession>
<name>A0A4U6TXG9_SETVI</name>
<dbReference type="GO" id="GO:0003824">
    <property type="term" value="F:catalytic activity"/>
    <property type="evidence" value="ECO:0007669"/>
    <property type="project" value="InterPro"/>
</dbReference>
<keyword evidence="3" id="KW-1185">Reference proteome</keyword>